<evidence type="ECO:0000313" key="1">
    <source>
        <dbReference type="Proteomes" id="UP000887569"/>
    </source>
</evidence>
<dbReference type="AlphaFoldDB" id="A0A915AM77"/>
<protein>
    <submittedName>
        <fullName evidence="2">Uncharacterized protein</fullName>
    </submittedName>
</protein>
<organism evidence="1 2">
    <name type="scientific">Parascaris univalens</name>
    <name type="common">Nematode worm</name>
    <dbReference type="NCBI Taxonomy" id="6257"/>
    <lineage>
        <taxon>Eukaryota</taxon>
        <taxon>Metazoa</taxon>
        <taxon>Ecdysozoa</taxon>
        <taxon>Nematoda</taxon>
        <taxon>Chromadorea</taxon>
        <taxon>Rhabditida</taxon>
        <taxon>Spirurina</taxon>
        <taxon>Ascaridomorpha</taxon>
        <taxon>Ascaridoidea</taxon>
        <taxon>Ascarididae</taxon>
        <taxon>Parascaris</taxon>
    </lineage>
</organism>
<name>A0A915AM77_PARUN</name>
<accession>A0A915AM77</accession>
<evidence type="ECO:0000313" key="2">
    <source>
        <dbReference type="WBParaSite" id="PgR011_g105_t02"/>
    </source>
</evidence>
<proteinExistence type="predicted"/>
<dbReference type="Proteomes" id="UP000887569">
    <property type="component" value="Unplaced"/>
</dbReference>
<dbReference type="WBParaSite" id="PgR011_g105_t02">
    <property type="protein sequence ID" value="PgR011_g105_t02"/>
    <property type="gene ID" value="PgR011_g105"/>
</dbReference>
<sequence>MYCRYIWMIISEPFSQQKNPNNQIGLKSFNVYGYPLRAARNGRELFTNSGIIAQDKISSSTSRSSSLASDRRCRSDEQFLAMNSANGGGSMRNLNSASDCGEHDSVKTLHRIIPLNPSSSVADSDGFVSIGDRIGEEPLSCVRIVRKILANKYQKALKVGRDVEAGMCLRAVQRIDEADAKIVRLKSLMRDQLCVGEIEKAKHYQLAINDVRDTVFRVAQIDLLLKRDDLRAIGVTSKWAAE</sequence>
<reference evidence="2" key="1">
    <citation type="submission" date="2022-11" db="UniProtKB">
        <authorList>
            <consortium name="WormBaseParasite"/>
        </authorList>
    </citation>
    <scope>IDENTIFICATION</scope>
</reference>
<keyword evidence="1" id="KW-1185">Reference proteome</keyword>